<feature type="domain" description="UvrD-like helicase C-terminal" evidence="13">
    <location>
        <begin position="288"/>
        <end position="566"/>
    </location>
</feature>
<keyword evidence="4 10" id="KW-0347">Helicase</keyword>
<evidence type="ECO:0000256" key="8">
    <source>
        <dbReference type="ARBA" id="ARBA00034808"/>
    </source>
</evidence>
<dbReference type="CDD" id="cd17932">
    <property type="entry name" value="DEXQc_UvrD"/>
    <property type="match status" value="1"/>
</dbReference>
<dbReference type="InterPro" id="IPR000212">
    <property type="entry name" value="DNA_helicase_UvrD/REP"/>
</dbReference>
<dbReference type="InterPro" id="IPR014017">
    <property type="entry name" value="DNA_helicase_UvrD-like_C"/>
</dbReference>
<proteinExistence type="inferred from homology"/>
<dbReference type="Gene3D" id="1.10.10.160">
    <property type="match status" value="1"/>
</dbReference>
<feature type="region of interest" description="Disordered" evidence="11">
    <location>
        <begin position="626"/>
        <end position="676"/>
    </location>
</feature>
<evidence type="ECO:0000259" key="12">
    <source>
        <dbReference type="PROSITE" id="PS51198"/>
    </source>
</evidence>
<comment type="similarity">
    <text evidence="1">Belongs to the helicase family. UvrD subfamily.</text>
</comment>
<name>A0ABV6IUA8_9PROT</name>
<organism evidence="14 15">
    <name type="scientific">Muricoccus vinaceus</name>
    <dbReference type="NCBI Taxonomy" id="424704"/>
    <lineage>
        <taxon>Bacteria</taxon>
        <taxon>Pseudomonadati</taxon>
        <taxon>Pseudomonadota</taxon>
        <taxon>Alphaproteobacteria</taxon>
        <taxon>Acetobacterales</taxon>
        <taxon>Roseomonadaceae</taxon>
        <taxon>Muricoccus</taxon>
    </lineage>
</organism>
<evidence type="ECO:0000256" key="1">
    <source>
        <dbReference type="ARBA" id="ARBA00009922"/>
    </source>
</evidence>
<evidence type="ECO:0000256" key="10">
    <source>
        <dbReference type="PROSITE-ProRule" id="PRU00560"/>
    </source>
</evidence>
<comment type="catalytic activity">
    <reaction evidence="9">
        <text>ATP + H2O = ADP + phosphate + H(+)</text>
        <dbReference type="Rhea" id="RHEA:13065"/>
        <dbReference type="ChEBI" id="CHEBI:15377"/>
        <dbReference type="ChEBI" id="CHEBI:15378"/>
        <dbReference type="ChEBI" id="CHEBI:30616"/>
        <dbReference type="ChEBI" id="CHEBI:43474"/>
        <dbReference type="ChEBI" id="CHEBI:456216"/>
        <dbReference type="EC" id="5.6.2.4"/>
    </reaction>
</comment>
<accession>A0ABV6IUA8</accession>
<keyword evidence="3 10" id="KW-0378">Hydrolase</keyword>
<feature type="binding site" evidence="10">
    <location>
        <begin position="26"/>
        <end position="33"/>
    </location>
    <ligand>
        <name>ATP</name>
        <dbReference type="ChEBI" id="CHEBI:30616"/>
    </ligand>
</feature>
<dbReference type="InterPro" id="IPR027417">
    <property type="entry name" value="P-loop_NTPase"/>
</dbReference>
<keyword evidence="2 10" id="KW-0547">Nucleotide-binding</keyword>
<evidence type="ECO:0000256" key="9">
    <source>
        <dbReference type="ARBA" id="ARBA00048988"/>
    </source>
</evidence>
<dbReference type="PROSITE" id="PS51217">
    <property type="entry name" value="UVRD_HELICASE_CTER"/>
    <property type="match status" value="1"/>
</dbReference>
<dbReference type="Gene3D" id="1.10.486.10">
    <property type="entry name" value="PCRA, domain 4"/>
    <property type="match status" value="1"/>
</dbReference>
<dbReference type="PROSITE" id="PS51198">
    <property type="entry name" value="UVRD_HELICASE_ATP_BIND"/>
    <property type="match status" value="1"/>
</dbReference>
<evidence type="ECO:0000256" key="11">
    <source>
        <dbReference type="SAM" id="MobiDB-lite"/>
    </source>
</evidence>
<dbReference type="InterPro" id="IPR013986">
    <property type="entry name" value="DExx_box_DNA_helicase_dom_sf"/>
</dbReference>
<evidence type="ECO:0000313" key="15">
    <source>
        <dbReference type="Proteomes" id="UP001589789"/>
    </source>
</evidence>
<evidence type="ECO:0000259" key="13">
    <source>
        <dbReference type="PROSITE" id="PS51217"/>
    </source>
</evidence>
<dbReference type="SUPFAM" id="SSF52540">
    <property type="entry name" value="P-loop containing nucleoside triphosphate hydrolases"/>
    <property type="match status" value="1"/>
</dbReference>
<evidence type="ECO:0000256" key="2">
    <source>
        <dbReference type="ARBA" id="ARBA00022741"/>
    </source>
</evidence>
<dbReference type="GO" id="GO:0004386">
    <property type="term" value="F:helicase activity"/>
    <property type="evidence" value="ECO:0007669"/>
    <property type="project" value="UniProtKB-KW"/>
</dbReference>
<evidence type="ECO:0000256" key="4">
    <source>
        <dbReference type="ARBA" id="ARBA00022806"/>
    </source>
</evidence>
<dbReference type="GO" id="GO:0016787">
    <property type="term" value="F:hydrolase activity"/>
    <property type="evidence" value="ECO:0007669"/>
    <property type="project" value="UniProtKB-KW"/>
</dbReference>
<comment type="caution">
    <text evidence="14">The sequence shown here is derived from an EMBL/GenBank/DDBJ whole genome shotgun (WGS) entry which is preliminary data.</text>
</comment>
<feature type="domain" description="UvrD-like helicase ATP-binding" evidence="12">
    <location>
        <begin position="5"/>
        <end position="287"/>
    </location>
</feature>
<evidence type="ECO:0000256" key="3">
    <source>
        <dbReference type="ARBA" id="ARBA00022801"/>
    </source>
</evidence>
<dbReference type="EC" id="5.6.2.4" evidence="8"/>
<feature type="region of interest" description="Disordered" evidence="11">
    <location>
        <begin position="302"/>
        <end position="321"/>
    </location>
</feature>
<dbReference type="PANTHER" id="PTHR11070">
    <property type="entry name" value="UVRD / RECB / PCRA DNA HELICASE FAMILY MEMBER"/>
    <property type="match status" value="1"/>
</dbReference>
<evidence type="ECO:0000256" key="7">
    <source>
        <dbReference type="ARBA" id="ARBA00034617"/>
    </source>
</evidence>
<dbReference type="Proteomes" id="UP001589789">
    <property type="component" value="Unassembled WGS sequence"/>
</dbReference>
<evidence type="ECO:0000256" key="5">
    <source>
        <dbReference type="ARBA" id="ARBA00022840"/>
    </source>
</evidence>
<reference evidence="14 15" key="1">
    <citation type="submission" date="2024-09" db="EMBL/GenBank/DDBJ databases">
        <authorList>
            <person name="Sun Q."/>
            <person name="Mori K."/>
        </authorList>
    </citation>
    <scope>NUCLEOTIDE SEQUENCE [LARGE SCALE GENOMIC DNA]</scope>
    <source>
        <strain evidence="14 15">CCM 7468</strain>
    </source>
</reference>
<dbReference type="Gene3D" id="3.40.50.300">
    <property type="entry name" value="P-loop containing nucleotide triphosphate hydrolases"/>
    <property type="match status" value="2"/>
</dbReference>
<dbReference type="RefSeq" id="WP_377052407.1">
    <property type="nucleotide sequence ID" value="NZ_JBHLVZ010000052.1"/>
</dbReference>
<sequence length="676" mass="72480">MPLHLERLNPAQRAAATTPAPLLVLAGAGSGKTETLIRRVADLILCGEAPERLLCITFTARAAGEMRDRLAALLGPARTPRWVGTFHAVMARLMIEDAASIAGLPRGFAILGQRDARALLMGAAGITDSKEAGQLAEAVSLLKNGLVTEPRKLPRSSALARFEPEVLARAATVLPAYRAALEARQALDFDDLIALPVAAMRADPGLAKRWSARWAEILVDEYQDTNHAQHALVRLLAGKAERVFAVGDDLQAIYGWRGADVSHIRRFGKDYPTAPPPVKLETNYRSTATILRAANAVAAQDPEALPKTLRPAEPKAPPGQSITVREAATPEDEGREVVAWLRALKGRQPEPRWRECAVLVRAGFVADPILAALRQAAIPVRLVTEREPEAPREVLGAIAWLRLAMSRSAAGRRGTEAWDTGADDAFRRACAYPPRGIGAVLFGRLREHAAERSLALAGAVPSLPASPDERRALEAVLGIAREIADGVARRALGPADALQLAAEASEIAERLEGGGKLGAAWGKALQAAEKAGSVAAFCEGAALTDAVDGSEEADAVPVMTLHQAKGLEFDHVLLAGLEEGVWPHWSAEQNGALAEERRLFYVGLTRARHSLQLTWVRHRREWEGKPSRFMGELPGPQARPVGAKPTVPSRASPIPTGTEKDRLVSKFLAPKGGSRR</sequence>
<dbReference type="InterPro" id="IPR014016">
    <property type="entry name" value="UvrD-like_ATP-bd"/>
</dbReference>
<dbReference type="PANTHER" id="PTHR11070:SF59">
    <property type="entry name" value="DNA 3'-5' HELICASE"/>
    <property type="match status" value="1"/>
</dbReference>
<dbReference type="EMBL" id="JBHLVZ010000052">
    <property type="protein sequence ID" value="MFC0387195.1"/>
    <property type="molecule type" value="Genomic_DNA"/>
</dbReference>
<keyword evidence="6" id="KW-0413">Isomerase</keyword>
<gene>
    <name evidence="14" type="ORF">ACFFIC_16810</name>
</gene>
<protein>
    <recommendedName>
        <fullName evidence="8">DNA 3'-5' helicase</fullName>
        <ecNumber evidence="8">5.6.2.4</ecNumber>
    </recommendedName>
</protein>
<keyword evidence="5 10" id="KW-0067">ATP-binding</keyword>
<comment type="catalytic activity">
    <reaction evidence="7">
        <text>Couples ATP hydrolysis with the unwinding of duplex DNA by translocating in the 3'-5' direction.</text>
        <dbReference type="EC" id="5.6.2.4"/>
    </reaction>
</comment>
<evidence type="ECO:0000256" key="6">
    <source>
        <dbReference type="ARBA" id="ARBA00023235"/>
    </source>
</evidence>
<dbReference type="Pfam" id="PF13361">
    <property type="entry name" value="UvrD_C"/>
    <property type="match status" value="2"/>
</dbReference>
<evidence type="ECO:0000313" key="14">
    <source>
        <dbReference type="EMBL" id="MFC0387195.1"/>
    </source>
</evidence>
<keyword evidence="15" id="KW-1185">Reference proteome</keyword>
<dbReference type="Pfam" id="PF00580">
    <property type="entry name" value="UvrD-helicase"/>
    <property type="match status" value="1"/>
</dbReference>